<feature type="domain" description="RecX second three-helical" evidence="6">
    <location>
        <begin position="105"/>
        <end position="146"/>
    </location>
</feature>
<keyword evidence="10" id="KW-1185">Reference proteome</keyword>
<dbReference type="InterPro" id="IPR053924">
    <property type="entry name" value="RecX_HTH_2nd"/>
</dbReference>
<dbReference type="Pfam" id="PF21981">
    <property type="entry name" value="RecX_HTH3"/>
    <property type="match status" value="1"/>
</dbReference>
<protein>
    <recommendedName>
        <fullName evidence="3 5">Regulatory protein RecX</fullName>
    </recommendedName>
</protein>
<evidence type="ECO:0000313" key="9">
    <source>
        <dbReference type="EMBL" id="KPU43887.1"/>
    </source>
</evidence>
<name>A0A0P8W5G4_9CLOT</name>
<dbReference type="InterPro" id="IPR036388">
    <property type="entry name" value="WH-like_DNA-bd_sf"/>
</dbReference>
<proteinExistence type="inferred from homology"/>
<evidence type="ECO:0000256" key="5">
    <source>
        <dbReference type="HAMAP-Rule" id="MF_01114"/>
    </source>
</evidence>
<evidence type="ECO:0000256" key="1">
    <source>
        <dbReference type="ARBA" id="ARBA00004496"/>
    </source>
</evidence>
<dbReference type="Pfam" id="PF02631">
    <property type="entry name" value="RecX_HTH2"/>
    <property type="match status" value="1"/>
</dbReference>
<comment type="similarity">
    <text evidence="2 5">Belongs to the RecX family.</text>
</comment>
<dbReference type="GO" id="GO:0006282">
    <property type="term" value="P:regulation of DNA repair"/>
    <property type="evidence" value="ECO:0007669"/>
    <property type="project" value="UniProtKB-UniRule"/>
</dbReference>
<feature type="domain" description="RecX first three-helical" evidence="8">
    <location>
        <begin position="60"/>
        <end position="98"/>
    </location>
</feature>
<comment type="function">
    <text evidence="5">Modulates RecA activity.</text>
</comment>
<dbReference type="PANTHER" id="PTHR33602">
    <property type="entry name" value="REGULATORY PROTEIN RECX FAMILY PROTEIN"/>
    <property type="match status" value="1"/>
</dbReference>
<reference evidence="9 10" key="1">
    <citation type="submission" date="2015-09" db="EMBL/GenBank/DDBJ databases">
        <title>Genome sequence of Oxobacter pfennigii DSM 3222.</title>
        <authorList>
            <person name="Poehlein A."/>
            <person name="Bengelsdorf F.R."/>
            <person name="Schiel-Bengelsdorf B."/>
            <person name="Duerre P."/>
            <person name="Daniel R."/>
        </authorList>
    </citation>
    <scope>NUCLEOTIDE SEQUENCE [LARGE SCALE GENOMIC DNA]</scope>
    <source>
        <strain evidence="9 10">DSM 3222</strain>
    </source>
</reference>
<organism evidence="9 10">
    <name type="scientific">Oxobacter pfennigii</name>
    <dbReference type="NCBI Taxonomy" id="36849"/>
    <lineage>
        <taxon>Bacteria</taxon>
        <taxon>Bacillati</taxon>
        <taxon>Bacillota</taxon>
        <taxon>Clostridia</taxon>
        <taxon>Eubacteriales</taxon>
        <taxon>Clostridiaceae</taxon>
        <taxon>Oxobacter</taxon>
    </lineage>
</organism>
<keyword evidence="4 5" id="KW-0963">Cytoplasm</keyword>
<dbReference type="InterPro" id="IPR003783">
    <property type="entry name" value="Regulatory_RecX"/>
</dbReference>
<dbReference type="AlphaFoldDB" id="A0A0P8W5G4"/>
<feature type="domain" description="RecX third three-helical" evidence="7">
    <location>
        <begin position="152"/>
        <end position="196"/>
    </location>
</feature>
<dbReference type="STRING" id="36849.OXPF_20520"/>
<dbReference type="HAMAP" id="MF_01114">
    <property type="entry name" value="RecX"/>
    <property type="match status" value="1"/>
</dbReference>
<evidence type="ECO:0000256" key="4">
    <source>
        <dbReference type="ARBA" id="ARBA00022490"/>
    </source>
</evidence>
<dbReference type="RefSeq" id="WP_054875103.1">
    <property type="nucleotide sequence ID" value="NZ_LKET01000032.1"/>
</dbReference>
<dbReference type="GO" id="GO:0005737">
    <property type="term" value="C:cytoplasm"/>
    <property type="evidence" value="ECO:0007669"/>
    <property type="project" value="UniProtKB-SubCell"/>
</dbReference>
<comment type="caution">
    <text evidence="9">The sequence shown here is derived from an EMBL/GenBank/DDBJ whole genome shotgun (WGS) entry which is preliminary data.</text>
</comment>
<gene>
    <name evidence="5 9" type="primary">recX</name>
    <name evidence="9" type="ORF">OXPF_20520</name>
</gene>
<dbReference type="InterPro" id="IPR053926">
    <property type="entry name" value="RecX_HTH_1st"/>
</dbReference>
<dbReference type="OrthoDB" id="5421057at2"/>
<evidence type="ECO:0000259" key="7">
    <source>
        <dbReference type="Pfam" id="PF21981"/>
    </source>
</evidence>
<dbReference type="InterPro" id="IPR053925">
    <property type="entry name" value="RecX_HTH_3rd"/>
</dbReference>
<evidence type="ECO:0000256" key="2">
    <source>
        <dbReference type="ARBA" id="ARBA00009695"/>
    </source>
</evidence>
<sequence length="212" mass="24993">MVITSVTKQKKAGRFNIFVDDEYMFSAGADDILEYGIKEKAAFNERDLKAIIHQCKYKQAFNKAIKMLSLRCKSEYEIRKKLLSEFDNEVIDRVIERLKELRYIDDLEYTKQYIKDKISLNMLGKNRVKNDLRKKGIDINIINGVLAVTQGDDIEIAVKVIEKKLRVTKEQINDIKTRQKIYRFLIYRGFEYEVASVAINRYIEHQDFCDDV</sequence>
<evidence type="ECO:0000259" key="8">
    <source>
        <dbReference type="Pfam" id="PF21982"/>
    </source>
</evidence>
<accession>A0A0P8W5G4</accession>
<evidence type="ECO:0000259" key="6">
    <source>
        <dbReference type="Pfam" id="PF02631"/>
    </source>
</evidence>
<dbReference type="Proteomes" id="UP000050326">
    <property type="component" value="Unassembled WGS sequence"/>
</dbReference>
<dbReference type="EMBL" id="LKET01000032">
    <property type="protein sequence ID" value="KPU43887.1"/>
    <property type="molecule type" value="Genomic_DNA"/>
</dbReference>
<comment type="subcellular location">
    <subcellularLocation>
        <location evidence="1 5">Cytoplasm</location>
    </subcellularLocation>
</comment>
<evidence type="ECO:0000313" key="10">
    <source>
        <dbReference type="Proteomes" id="UP000050326"/>
    </source>
</evidence>
<evidence type="ECO:0000256" key="3">
    <source>
        <dbReference type="ARBA" id="ARBA00018111"/>
    </source>
</evidence>
<dbReference type="PANTHER" id="PTHR33602:SF1">
    <property type="entry name" value="REGULATORY PROTEIN RECX FAMILY PROTEIN"/>
    <property type="match status" value="1"/>
</dbReference>
<dbReference type="Pfam" id="PF21982">
    <property type="entry name" value="RecX_HTH1"/>
    <property type="match status" value="1"/>
</dbReference>
<dbReference type="Gene3D" id="1.10.10.10">
    <property type="entry name" value="Winged helix-like DNA-binding domain superfamily/Winged helix DNA-binding domain"/>
    <property type="match status" value="3"/>
</dbReference>